<protein>
    <submittedName>
        <fullName evidence="1">Uncharacterized protein</fullName>
    </submittedName>
</protein>
<sequence length="63" mass="7015">MSEKLTVRTRTGAESSISTPTYNYSNLATMVKRPTRAHFDTRKYAMPLNDAAEETGNDPPEPP</sequence>
<accession>A0A8S9PYP7</accession>
<dbReference type="AlphaFoldDB" id="A0A8S9PYP7"/>
<comment type="caution">
    <text evidence="1">The sequence shown here is derived from an EMBL/GenBank/DDBJ whole genome shotgun (WGS) entry which is preliminary data.</text>
</comment>
<name>A0A8S9PYP7_BRACR</name>
<reference evidence="1" key="1">
    <citation type="submission" date="2019-12" db="EMBL/GenBank/DDBJ databases">
        <title>Genome sequencing and annotation of Brassica cretica.</title>
        <authorList>
            <person name="Studholme D.J."/>
            <person name="Sarris P."/>
        </authorList>
    </citation>
    <scope>NUCLEOTIDE SEQUENCE</scope>
    <source>
        <strain evidence="1">PFS-109/04</strain>
        <tissue evidence="1">Leaf</tissue>
    </source>
</reference>
<gene>
    <name evidence="1" type="ORF">F2Q69_00047331</name>
</gene>
<evidence type="ECO:0000313" key="2">
    <source>
        <dbReference type="Proteomes" id="UP000712600"/>
    </source>
</evidence>
<organism evidence="1 2">
    <name type="scientific">Brassica cretica</name>
    <name type="common">Mustard</name>
    <dbReference type="NCBI Taxonomy" id="69181"/>
    <lineage>
        <taxon>Eukaryota</taxon>
        <taxon>Viridiplantae</taxon>
        <taxon>Streptophyta</taxon>
        <taxon>Embryophyta</taxon>
        <taxon>Tracheophyta</taxon>
        <taxon>Spermatophyta</taxon>
        <taxon>Magnoliopsida</taxon>
        <taxon>eudicotyledons</taxon>
        <taxon>Gunneridae</taxon>
        <taxon>Pentapetalae</taxon>
        <taxon>rosids</taxon>
        <taxon>malvids</taxon>
        <taxon>Brassicales</taxon>
        <taxon>Brassicaceae</taxon>
        <taxon>Brassiceae</taxon>
        <taxon>Brassica</taxon>
    </lineage>
</organism>
<proteinExistence type="predicted"/>
<dbReference type="EMBL" id="QGKX02001347">
    <property type="protein sequence ID" value="KAF3527165.1"/>
    <property type="molecule type" value="Genomic_DNA"/>
</dbReference>
<dbReference type="Proteomes" id="UP000712600">
    <property type="component" value="Unassembled WGS sequence"/>
</dbReference>
<evidence type="ECO:0000313" key="1">
    <source>
        <dbReference type="EMBL" id="KAF3527165.1"/>
    </source>
</evidence>